<dbReference type="Gene3D" id="1.25.40.10">
    <property type="entry name" value="Tetratricopeptide repeat domain"/>
    <property type="match status" value="1"/>
</dbReference>
<evidence type="ECO:0000313" key="4">
    <source>
        <dbReference type="Proteomes" id="UP001596264"/>
    </source>
</evidence>
<feature type="region of interest" description="Disordered" evidence="1">
    <location>
        <begin position="35"/>
        <end position="62"/>
    </location>
</feature>
<proteinExistence type="predicted"/>
<reference evidence="4" key="1">
    <citation type="journal article" date="2019" name="Int. J. Syst. Evol. Microbiol.">
        <title>The Global Catalogue of Microorganisms (GCM) 10K type strain sequencing project: providing services to taxonomists for standard genome sequencing and annotation.</title>
        <authorList>
            <consortium name="The Broad Institute Genomics Platform"/>
            <consortium name="The Broad Institute Genome Sequencing Center for Infectious Disease"/>
            <person name="Wu L."/>
            <person name="Ma J."/>
        </authorList>
    </citation>
    <scope>NUCLEOTIDE SEQUENCE [LARGE SCALE GENOMIC DNA]</scope>
    <source>
        <strain evidence="4">CCM 2050</strain>
    </source>
</reference>
<organism evidence="3 4">
    <name type="scientific">Psychrobacter glacincola</name>
    <dbReference type="NCBI Taxonomy" id="56810"/>
    <lineage>
        <taxon>Bacteria</taxon>
        <taxon>Pseudomonadati</taxon>
        <taxon>Pseudomonadota</taxon>
        <taxon>Gammaproteobacteria</taxon>
        <taxon>Moraxellales</taxon>
        <taxon>Moraxellaceae</taxon>
        <taxon>Psychrobacter</taxon>
    </lineage>
</organism>
<protein>
    <submittedName>
        <fullName evidence="3">Tetratricopeptide repeat protein</fullName>
    </submittedName>
</protein>
<evidence type="ECO:0000313" key="3">
    <source>
        <dbReference type="EMBL" id="MFC6380763.1"/>
    </source>
</evidence>
<feature type="signal peptide" evidence="2">
    <location>
        <begin position="1"/>
        <end position="23"/>
    </location>
</feature>
<dbReference type="Pfam" id="PF14559">
    <property type="entry name" value="TPR_19"/>
    <property type="match status" value="1"/>
</dbReference>
<name>A0ABW1W7Y8_9GAMM</name>
<accession>A0ABW1W7Y8</accession>
<dbReference type="SUPFAM" id="SSF48452">
    <property type="entry name" value="TPR-like"/>
    <property type="match status" value="1"/>
</dbReference>
<dbReference type="RefSeq" id="WP_201561241.1">
    <property type="nucleotide sequence ID" value="NZ_CAJGZK010000001.1"/>
</dbReference>
<keyword evidence="2" id="KW-0732">Signal</keyword>
<comment type="caution">
    <text evidence="3">The sequence shown here is derived from an EMBL/GenBank/DDBJ whole genome shotgun (WGS) entry which is preliminary data.</text>
</comment>
<feature type="compositionally biased region" description="Polar residues" evidence="1">
    <location>
        <begin position="49"/>
        <end position="62"/>
    </location>
</feature>
<feature type="chain" id="PRO_5045338897" evidence="2">
    <location>
        <begin position="24"/>
        <end position="398"/>
    </location>
</feature>
<dbReference type="Proteomes" id="UP001596264">
    <property type="component" value="Unassembled WGS sequence"/>
</dbReference>
<dbReference type="EMBL" id="JBHSTZ010000014">
    <property type="protein sequence ID" value="MFC6380763.1"/>
    <property type="molecule type" value="Genomic_DNA"/>
</dbReference>
<dbReference type="InterPro" id="IPR011990">
    <property type="entry name" value="TPR-like_helical_dom_sf"/>
</dbReference>
<evidence type="ECO:0000256" key="2">
    <source>
        <dbReference type="SAM" id="SignalP"/>
    </source>
</evidence>
<sequence>MHWIKQPIGLLALLLITSQLLYAAPFVPANDQQILETLPSDSPPPRYLSSDSFASGASTVSPEQTSQLLERAYLQGDPRALGQARAQLDQMTDQSVETVMLRARALQSNHQFSEAKELLKQILSKDATNPDALLTLSSLLVVQGQFEDAMSYCKKLTDPSLRVYQLACVAQIQSMTGQLTEAKQKLNGLAAIAPGLDPSTARWIYLMQADAALRSKDVPLATQVFSVMDTQTVPALMARADWLLERQEYQEVRQLLQDHTDKDSLLLRLISAQIKLGDPKAQQNLALIKERIEVWKLRQEIAHIRDQATYAMLANQTDSALKLARENWQDQRETADILLYATAAIEAGSKKDIKLLQQFMTDTQFEYPALERDLRLGKLSDSSTQALSTQTSSKETPL</sequence>
<keyword evidence="4" id="KW-1185">Reference proteome</keyword>
<evidence type="ECO:0000256" key="1">
    <source>
        <dbReference type="SAM" id="MobiDB-lite"/>
    </source>
</evidence>
<gene>
    <name evidence="3" type="ORF">ACFP58_04635</name>
</gene>